<name>A0A0W0CVD4_CANGB</name>
<proteinExistence type="predicted"/>
<accession>A0A0W0CVD4</accession>
<dbReference type="EMBL" id="LLZZ01000131">
    <property type="protein sequence ID" value="KTB01297.1"/>
    <property type="molecule type" value="Genomic_DNA"/>
</dbReference>
<dbReference type="VEuPathDB" id="FungiDB:B1J91_D02310g"/>
<organism evidence="1 2">
    <name type="scientific">Candida glabrata</name>
    <name type="common">Yeast</name>
    <name type="synonym">Torulopsis glabrata</name>
    <dbReference type="NCBI Taxonomy" id="5478"/>
    <lineage>
        <taxon>Eukaryota</taxon>
        <taxon>Fungi</taxon>
        <taxon>Dikarya</taxon>
        <taxon>Ascomycota</taxon>
        <taxon>Saccharomycotina</taxon>
        <taxon>Saccharomycetes</taxon>
        <taxon>Saccharomycetales</taxon>
        <taxon>Saccharomycetaceae</taxon>
        <taxon>Nakaseomyces</taxon>
    </lineage>
</organism>
<dbReference type="VEuPathDB" id="FungiDB:GVI51_D02255"/>
<evidence type="ECO:0000313" key="1">
    <source>
        <dbReference type="EMBL" id="KTB01297.1"/>
    </source>
</evidence>
<dbReference type="Proteomes" id="UP000054886">
    <property type="component" value="Unassembled WGS sequence"/>
</dbReference>
<protein>
    <submittedName>
        <fullName evidence="1">Meiotic sister-chromatid recombination protein 6, mitochondrial</fullName>
    </submittedName>
</protein>
<gene>
    <name evidence="1" type="ORF">AO440_000709</name>
</gene>
<dbReference type="VEuPathDB" id="FungiDB:CAGL0D02310g"/>
<reference evidence="1 2" key="1">
    <citation type="submission" date="2015-10" db="EMBL/GenBank/DDBJ databases">
        <title>Draft genomes sequences of Candida glabrata isolates 1A, 1B, 2A, 2B, 3A and 3B.</title>
        <authorList>
            <person name="Haavelsrud O.E."/>
            <person name="Gaustad P."/>
        </authorList>
    </citation>
    <scope>NUCLEOTIDE SEQUENCE [LARGE SCALE GENOMIC DNA]</scope>
    <source>
        <strain evidence="1">910700640</strain>
    </source>
</reference>
<dbReference type="VEuPathDB" id="FungiDB:GWK60_D02475"/>
<dbReference type="AlphaFoldDB" id="A0A0W0CVD4"/>
<evidence type="ECO:0000313" key="2">
    <source>
        <dbReference type="Proteomes" id="UP000054886"/>
    </source>
</evidence>
<sequence>MLRINQRLLVRSLRDAQYQYLKSTALRFLSSSTQSNVETTPRRSGRLFELNKEYTGKLAQPDGKANIESLYSEFKNDLDKISEFSNGRQGMAPKYGRSRSLSFINRLFLSITNAKNTSSLDPYVVLEQLSKYNLIGPAQYEMILKYYLLVKDAPKDVISLWVKYLEQFTTSNENLMAYTTIAYLKLPDMNEPDCSMLQQILQTERFHTDIPFGRIISIVEQNEVLKRDQELSNRFAYLLNLYATQNKTWFINQLDICYTESRLRSFYNIYSAQRDINNCDIEIITKFMEQFNKLNANSSFPMQVFNEYKDKLNDADGFKLKLGLLDIVSKYPAPSKIQKLQRLLAVWNSYLKPEFGKVGIDASLAYASLIKALNTSGNIEELQNIWEKEIPTEYKNNQVVFEAFLLAIIRRTKITYSQIQNRIDATKFGKLKSVDLAEAIALKIFNENPNDSKVFDDFYQQNSLDSFGSNTSILALKTYGDYIYKTKTDDETYVIANDVRSKVLKLKPQISTQSWKQEVNLILEKFIDIAPSIIPVRVLFEQRGIYQLNFTLQKKILFSEFRKPDGDVQNAEKIFEELMKTDNNKVSQPMRINSPQLMGTMIKGLCQVIGRTHDVSLYPELSKYLEMLPGLEVHMSINWMEQVLRTIRMVFRSGSTKTIPKELLEFSEFIIEKLPAIDPDFNYQFRNDDIAMFKKIGAKSFSKLKSTST</sequence>
<comment type="caution">
    <text evidence="1">The sequence shown here is derived from an EMBL/GenBank/DDBJ whole genome shotgun (WGS) entry which is preliminary data.</text>
</comment>